<name>A0ABS8L0B4_9HYPH</name>
<accession>A0ABS8L0B4</accession>
<sequence>MSPLTPKILLSALFASVLVSPAIAQTPAGSASVVRSSVDILATPGGPEFRDPKTGQVWTPQNVGQGPIGKPTPADLAFDPLAQAARIEGRVIQRPVFVPLGWSTPSAGPTTPLVTLDNASLRAVPARRWQVVLYVDNNSAGTLAPMIDCRFTNAGKLVEDTRVLMPGIGAGVRGGITIYGPKTDLFVDRANCRIVSP</sequence>
<proteinExistence type="predicted"/>
<dbReference type="EMBL" id="JAJISD010000011">
    <property type="protein sequence ID" value="MCC8431780.1"/>
    <property type="molecule type" value="Genomic_DNA"/>
</dbReference>
<evidence type="ECO:0000313" key="2">
    <source>
        <dbReference type="EMBL" id="MCC8431780.1"/>
    </source>
</evidence>
<gene>
    <name evidence="2" type="ORF">LJ725_22615</name>
</gene>
<comment type="caution">
    <text evidence="2">The sequence shown here is derived from an EMBL/GenBank/DDBJ whole genome shotgun (WGS) entry which is preliminary data.</text>
</comment>
<dbReference type="Proteomes" id="UP001198862">
    <property type="component" value="Unassembled WGS sequence"/>
</dbReference>
<keyword evidence="1" id="KW-0732">Signal</keyword>
<keyword evidence="3" id="KW-1185">Reference proteome</keyword>
<organism evidence="2 3">
    <name type="scientific">Reyranella aquatilis</name>
    <dbReference type="NCBI Taxonomy" id="2035356"/>
    <lineage>
        <taxon>Bacteria</taxon>
        <taxon>Pseudomonadati</taxon>
        <taxon>Pseudomonadota</taxon>
        <taxon>Alphaproteobacteria</taxon>
        <taxon>Hyphomicrobiales</taxon>
        <taxon>Reyranellaceae</taxon>
        <taxon>Reyranella</taxon>
    </lineage>
</organism>
<dbReference type="RefSeq" id="WP_230553207.1">
    <property type="nucleotide sequence ID" value="NZ_JAJISD010000011.1"/>
</dbReference>
<feature type="chain" id="PRO_5046112273" evidence="1">
    <location>
        <begin position="25"/>
        <end position="197"/>
    </location>
</feature>
<evidence type="ECO:0000256" key="1">
    <source>
        <dbReference type="SAM" id="SignalP"/>
    </source>
</evidence>
<evidence type="ECO:0000313" key="3">
    <source>
        <dbReference type="Proteomes" id="UP001198862"/>
    </source>
</evidence>
<feature type="signal peptide" evidence="1">
    <location>
        <begin position="1"/>
        <end position="24"/>
    </location>
</feature>
<reference evidence="2 3" key="1">
    <citation type="submission" date="2021-11" db="EMBL/GenBank/DDBJ databases">
        <authorList>
            <person name="Lee D.-H."/>
            <person name="Kim S.-B."/>
        </authorList>
    </citation>
    <scope>NUCLEOTIDE SEQUENCE [LARGE SCALE GENOMIC DNA]</scope>
    <source>
        <strain evidence="2 3">KCTC 52223</strain>
    </source>
</reference>
<protein>
    <submittedName>
        <fullName evidence="2">Uncharacterized protein</fullName>
    </submittedName>
</protein>